<evidence type="ECO:0000313" key="6">
    <source>
        <dbReference type="EMBL" id="MEX6503252.1"/>
    </source>
</evidence>
<organism evidence="6 7">
    <name type="scientific">Pseudomonas zhanjiangensis</name>
    <dbReference type="NCBI Taxonomy" id="3239015"/>
    <lineage>
        <taxon>Bacteria</taxon>
        <taxon>Pseudomonadati</taxon>
        <taxon>Pseudomonadota</taxon>
        <taxon>Gammaproteobacteria</taxon>
        <taxon>Pseudomonadales</taxon>
        <taxon>Pseudomonadaceae</taxon>
        <taxon>Pseudomonas</taxon>
    </lineage>
</organism>
<feature type="domain" description="PAS" evidence="3">
    <location>
        <begin position="313"/>
        <end position="368"/>
    </location>
</feature>
<dbReference type="EMBL" id="JBFTEG010000011">
    <property type="protein sequence ID" value="MEX6503252.1"/>
    <property type="molecule type" value="Genomic_DNA"/>
</dbReference>
<dbReference type="InterPro" id="IPR001633">
    <property type="entry name" value="EAL_dom"/>
</dbReference>
<keyword evidence="2" id="KW-0472">Membrane</keyword>
<name>A0ABV3YV87_9PSED</name>
<dbReference type="SMART" id="SM00267">
    <property type="entry name" value="GGDEF"/>
    <property type="match status" value="1"/>
</dbReference>
<dbReference type="PANTHER" id="PTHR44757">
    <property type="entry name" value="DIGUANYLATE CYCLASE DGCP"/>
    <property type="match status" value="1"/>
</dbReference>
<keyword evidence="2" id="KW-0812">Transmembrane</keyword>
<dbReference type="InterPro" id="IPR000160">
    <property type="entry name" value="GGDEF_dom"/>
</dbReference>
<feature type="domain" description="GGDEF" evidence="5">
    <location>
        <begin position="490"/>
        <end position="623"/>
    </location>
</feature>
<protein>
    <submittedName>
        <fullName evidence="6">EAL domain-containing protein</fullName>
    </submittedName>
</protein>
<dbReference type="Gene3D" id="3.20.20.450">
    <property type="entry name" value="EAL domain"/>
    <property type="match status" value="1"/>
</dbReference>
<dbReference type="InterPro" id="IPR029787">
    <property type="entry name" value="Nucleotide_cyclase"/>
</dbReference>
<dbReference type="Gene3D" id="3.30.450.20">
    <property type="entry name" value="PAS domain"/>
    <property type="match status" value="1"/>
</dbReference>
<feature type="region of interest" description="Disordered" evidence="1">
    <location>
        <begin position="413"/>
        <end position="441"/>
    </location>
</feature>
<dbReference type="Pfam" id="PF00990">
    <property type="entry name" value="GGDEF"/>
    <property type="match status" value="1"/>
</dbReference>
<feature type="transmembrane region" description="Helical" evidence="2">
    <location>
        <begin position="25"/>
        <end position="47"/>
    </location>
</feature>
<dbReference type="InterPro" id="IPR043128">
    <property type="entry name" value="Rev_trsase/Diguanyl_cyclase"/>
</dbReference>
<evidence type="ECO:0000259" key="4">
    <source>
        <dbReference type="PROSITE" id="PS50883"/>
    </source>
</evidence>
<dbReference type="Pfam" id="PF00563">
    <property type="entry name" value="EAL"/>
    <property type="match status" value="1"/>
</dbReference>
<dbReference type="NCBIfam" id="TIGR00254">
    <property type="entry name" value="GGDEF"/>
    <property type="match status" value="1"/>
</dbReference>
<dbReference type="SMART" id="SM00091">
    <property type="entry name" value="PAS"/>
    <property type="match status" value="1"/>
</dbReference>
<evidence type="ECO:0000313" key="7">
    <source>
        <dbReference type="Proteomes" id="UP001560296"/>
    </source>
</evidence>
<dbReference type="PROSITE" id="PS50887">
    <property type="entry name" value="GGDEF"/>
    <property type="match status" value="1"/>
</dbReference>
<evidence type="ECO:0000256" key="2">
    <source>
        <dbReference type="SAM" id="Phobius"/>
    </source>
</evidence>
<dbReference type="InterPro" id="IPR007892">
    <property type="entry name" value="CHASE4"/>
</dbReference>
<dbReference type="InterPro" id="IPR035919">
    <property type="entry name" value="EAL_sf"/>
</dbReference>
<sequence length="885" mass="97229">MPVTEQAIDGEDALALGRTFARRTLPAIVGLLLLALLASAAVLVQLAQNQDRQALQQSRFYADKAIQARRAGMLRSITDNAFWGDAYRHLGGRVDTGWAYESQNLGPSLFETFGYEGVLVVNPDGDTTYAVIDGQLRSEDAHRWLRGDLDALIAQARDAVEDDEGVIGLLHVDGRPALVAAAEFTNDDDPRVPLLPGPASVLLFVDVLSEEKLLQLGQDYGLPNLRLGDAAMAEQPPASLTLVPSAAPPVVLTWDQPLPGRHLLNLVLPLMGIVALVLAILTGLVLRHALKAARLMDRSYARLTQSRAQLAASEARFRDVAEIASDWFWEVDAAQRITYLSERFEAVTGYPPILWLGRRLDQLLESEEWSLAAWLSDSPPLAERRAALICRYTAADGRLRTCRIAGHRIAGHRAAGHAESGPAGAEAPGEHDTPGQASCRGTASDITEEVAAQARIQYLSAHDSLTGLPNRHRLHEFLEGKLDKAPTLSQPLVMLSIDLNRFKPINDAFGHAAGDRVLHEVSQRLQACIHDQDLVARHGGDEFIMVLSGSYSGQVIEQLCTRLIEQVEQPFWINGHQVFIGASIGISSAPQDATQVEELLRYADIALYQAKAGGRSGWRFYDQQMNQRIVERRQLEQDLRHALALGEQLCLHFQPRYRLDDMRMVGVEALVRWQHPQRELLGPDRFIGLAEDTGLIVPLGDWVLHSACREAMRWPQPLLVSVNLSPRQFRCGDLVARVKAALEASGLPPQRLELEITESVMLDDAEGALLTLQQLKALGLRLSMDDFGTGYSSLSYLSGYPFDTLKIDRSFIRDLDDSAHSRAIVQAIIGLGRALSMGVTAEGVENQQQLQLLQQDGCHEAQGYHLSRPLTVTALQALLGQTVGA</sequence>
<dbReference type="Pfam" id="PF13188">
    <property type="entry name" value="PAS_8"/>
    <property type="match status" value="1"/>
</dbReference>
<feature type="domain" description="EAL" evidence="4">
    <location>
        <begin position="632"/>
        <end position="883"/>
    </location>
</feature>
<feature type="compositionally biased region" description="Low complexity" evidence="1">
    <location>
        <begin position="417"/>
        <end position="427"/>
    </location>
</feature>
<dbReference type="SUPFAM" id="SSF141868">
    <property type="entry name" value="EAL domain-like"/>
    <property type="match status" value="1"/>
</dbReference>
<accession>A0ABV3YV87</accession>
<proteinExistence type="predicted"/>
<reference evidence="6 7" key="1">
    <citation type="submission" date="2024-07" db="EMBL/GenBank/DDBJ databases">
        <authorList>
            <person name="Li M."/>
        </authorList>
    </citation>
    <scope>NUCLEOTIDE SEQUENCE [LARGE SCALE GENOMIC DNA]</scope>
    <source>
        <strain evidence="6 7">25A3E</strain>
    </source>
</reference>
<keyword evidence="2" id="KW-1133">Transmembrane helix</keyword>
<dbReference type="PANTHER" id="PTHR44757:SF10">
    <property type="entry name" value="MEMBRANE PROTEIN"/>
    <property type="match status" value="1"/>
</dbReference>
<evidence type="ECO:0000259" key="3">
    <source>
        <dbReference type="PROSITE" id="PS50112"/>
    </source>
</evidence>
<evidence type="ECO:0000256" key="1">
    <source>
        <dbReference type="SAM" id="MobiDB-lite"/>
    </source>
</evidence>
<dbReference type="Proteomes" id="UP001560296">
    <property type="component" value="Unassembled WGS sequence"/>
</dbReference>
<dbReference type="InterPro" id="IPR052155">
    <property type="entry name" value="Biofilm_reg_signaling"/>
</dbReference>
<dbReference type="Pfam" id="PF05228">
    <property type="entry name" value="CHASE4"/>
    <property type="match status" value="1"/>
</dbReference>
<dbReference type="InterPro" id="IPR035965">
    <property type="entry name" value="PAS-like_dom_sf"/>
</dbReference>
<dbReference type="NCBIfam" id="TIGR00229">
    <property type="entry name" value="sensory_box"/>
    <property type="match status" value="1"/>
</dbReference>
<dbReference type="SMART" id="SM00052">
    <property type="entry name" value="EAL"/>
    <property type="match status" value="1"/>
</dbReference>
<dbReference type="InterPro" id="IPR000014">
    <property type="entry name" value="PAS"/>
</dbReference>
<keyword evidence="7" id="KW-1185">Reference proteome</keyword>
<dbReference type="PROSITE" id="PS50112">
    <property type="entry name" value="PAS"/>
    <property type="match status" value="1"/>
</dbReference>
<dbReference type="SUPFAM" id="SSF55073">
    <property type="entry name" value="Nucleotide cyclase"/>
    <property type="match status" value="1"/>
</dbReference>
<dbReference type="SUPFAM" id="SSF55785">
    <property type="entry name" value="PYP-like sensor domain (PAS domain)"/>
    <property type="match status" value="1"/>
</dbReference>
<dbReference type="CDD" id="cd00130">
    <property type="entry name" value="PAS"/>
    <property type="match status" value="1"/>
</dbReference>
<feature type="transmembrane region" description="Helical" evidence="2">
    <location>
        <begin position="266"/>
        <end position="286"/>
    </location>
</feature>
<dbReference type="RefSeq" id="WP_369288212.1">
    <property type="nucleotide sequence ID" value="NZ_JBFTEG010000011.1"/>
</dbReference>
<comment type="caution">
    <text evidence="6">The sequence shown here is derived from an EMBL/GenBank/DDBJ whole genome shotgun (WGS) entry which is preliminary data.</text>
</comment>
<dbReference type="CDD" id="cd01949">
    <property type="entry name" value="GGDEF"/>
    <property type="match status" value="1"/>
</dbReference>
<dbReference type="Gene3D" id="3.30.70.270">
    <property type="match status" value="1"/>
</dbReference>
<evidence type="ECO:0000259" key="5">
    <source>
        <dbReference type="PROSITE" id="PS50887"/>
    </source>
</evidence>
<gene>
    <name evidence="6" type="ORF">AB5S05_14390</name>
</gene>
<dbReference type="CDD" id="cd01948">
    <property type="entry name" value="EAL"/>
    <property type="match status" value="1"/>
</dbReference>
<dbReference type="PROSITE" id="PS50883">
    <property type="entry name" value="EAL"/>
    <property type="match status" value="1"/>
</dbReference>